<dbReference type="Proteomes" id="UP000644147">
    <property type="component" value="Unassembled WGS sequence"/>
</dbReference>
<dbReference type="Gene3D" id="2.40.50.140">
    <property type="entry name" value="Nucleic acid-binding proteins"/>
    <property type="match status" value="1"/>
</dbReference>
<dbReference type="InterPro" id="IPR050191">
    <property type="entry name" value="ATP-dep_DNA_ligase"/>
</dbReference>
<organism evidence="7 8">
    <name type="scientific">Adhaeribacter terrigena</name>
    <dbReference type="NCBI Taxonomy" id="2793070"/>
    <lineage>
        <taxon>Bacteria</taxon>
        <taxon>Pseudomonadati</taxon>
        <taxon>Bacteroidota</taxon>
        <taxon>Cytophagia</taxon>
        <taxon>Cytophagales</taxon>
        <taxon>Hymenobacteraceae</taxon>
        <taxon>Adhaeribacter</taxon>
    </lineage>
</organism>
<dbReference type="InterPro" id="IPR012340">
    <property type="entry name" value="NA-bd_OB-fold"/>
</dbReference>
<feature type="domain" description="ATP-dependent DNA ligase family profile" evidence="6">
    <location>
        <begin position="307"/>
        <end position="432"/>
    </location>
</feature>
<dbReference type="Gene3D" id="3.30.1490.70">
    <property type="match status" value="1"/>
</dbReference>
<dbReference type="PROSITE" id="PS00697">
    <property type="entry name" value="DNA_LIGASE_A1"/>
    <property type="match status" value="1"/>
</dbReference>
<dbReference type="PANTHER" id="PTHR45674:SF4">
    <property type="entry name" value="DNA LIGASE 1"/>
    <property type="match status" value="1"/>
</dbReference>
<feature type="region of interest" description="Disordered" evidence="5">
    <location>
        <begin position="1"/>
        <end position="26"/>
    </location>
</feature>
<evidence type="ECO:0000259" key="6">
    <source>
        <dbReference type="PROSITE" id="PS50160"/>
    </source>
</evidence>
<dbReference type="CDD" id="cd07906">
    <property type="entry name" value="Adenylation_DNA_ligase_LigD_LigC"/>
    <property type="match status" value="1"/>
</dbReference>
<comment type="caution">
    <text evidence="7">The sequence shown here is derived from an EMBL/GenBank/DDBJ whole genome shotgun (WGS) entry which is preliminary data.</text>
</comment>
<dbReference type="SUPFAM" id="SSF56091">
    <property type="entry name" value="DNA ligase/mRNA capping enzyme, catalytic domain"/>
    <property type="match status" value="1"/>
</dbReference>
<accession>A0ABS1BXY7</accession>
<dbReference type="NCBIfam" id="TIGR02779">
    <property type="entry name" value="NHEJ_ligase_lig"/>
    <property type="match status" value="1"/>
</dbReference>
<dbReference type="InterPro" id="IPR012309">
    <property type="entry name" value="DNA_ligase_ATP-dep_C"/>
</dbReference>
<keyword evidence="3 7" id="KW-0436">Ligase</keyword>
<dbReference type="PANTHER" id="PTHR45674">
    <property type="entry name" value="DNA LIGASE 1/3 FAMILY MEMBER"/>
    <property type="match status" value="1"/>
</dbReference>
<dbReference type="NCBIfam" id="TIGR02777">
    <property type="entry name" value="LigD_PE_dom"/>
    <property type="match status" value="1"/>
</dbReference>
<dbReference type="Pfam" id="PF13298">
    <property type="entry name" value="LigD_N"/>
    <property type="match status" value="1"/>
</dbReference>
<dbReference type="Gene3D" id="3.30.470.30">
    <property type="entry name" value="DNA ligase/mRNA capping enzyme"/>
    <property type="match status" value="1"/>
</dbReference>
<comment type="similarity">
    <text evidence="1">Belongs to the ATP-dependent DNA ligase family.</text>
</comment>
<reference evidence="7 8" key="1">
    <citation type="submission" date="2020-12" db="EMBL/GenBank/DDBJ databases">
        <title>Bacterial novel species Adhaeribacter sp. BT258 isolated from soil.</title>
        <authorList>
            <person name="Jung H.-Y."/>
        </authorList>
    </citation>
    <scope>NUCLEOTIDE SEQUENCE [LARGE SCALE GENOMIC DNA]</scope>
    <source>
        <strain evidence="7 8">BT258</strain>
    </source>
</reference>
<dbReference type="InterPro" id="IPR014144">
    <property type="entry name" value="LigD_PE_domain"/>
</dbReference>
<evidence type="ECO:0000256" key="3">
    <source>
        <dbReference type="ARBA" id="ARBA00022598"/>
    </source>
</evidence>
<dbReference type="Pfam" id="PF01068">
    <property type="entry name" value="DNA_ligase_A_M"/>
    <property type="match status" value="1"/>
</dbReference>
<dbReference type="InterPro" id="IPR016059">
    <property type="entry name" value="DNA_ligase_ATP-dep_CS"/>
</dbReference>
<sequence>MSLETYNQKRDFKQTPEPKTNGKSAKGALRFVVQRHDASSLHYDFRLEMEGVLKSWAVPKGPSMNPADKRLAVEVEDHPYSYRTFEGDIPAGNYGAGHVDIWDEGTYHHTETSDEPEGEKTLLEELKKGRIHFVLEGGKLKGAFTLMKMKGRGENNWLLLKKDDAFAVHETYDPEEHLGKTVAKSKKKVAAKMVKETEATKVAKAVKPAKTGMPHHIVPMMARLTDKPFDHPDWIFENKWDGFRAIAEVEKGKTALYSRSGNSFKDQYPQLVKALEKLPADQVVLDGEIVVQDENGRVIFQHLQNFQNTPTEHLYYYVFDILYLNGQDLRDLPLLERKKHLEKLLQNTGPVRYSEHRVEKGIDFFREAEKLKTEGIMAKKADSKYLTGKRSDDWLKVKTHLRQEVVIGGYTEPKGSRIHIGALLLGVYENGKLQYIGQSGSGFNRESLEMLIRKLKPLEQEESPFAGKVKVSREATWVKPELVCEISFAEWTAAGLVRQAIFEGLREDKKALQVSREQEVSAKEVVKEKAKKNGRVSG</sequence>
<dbReference type="InterPro" id="IPR012310">
    <property type="entry name" value="DNA_ligase_ATP-dep_cent"/>
</dbReference>
<evidence type="ECO:0000256" key="4">
    <source>
        <dbReference type="ARBA" id="ARBA00034003"/>
    </source>
</evidence>
<dbReference type="Pfam" id="PF04679">
    <property type="entry name" value="DNA_ligase_A_C"/>
    <property type="match status" value="1"/>
</dbReference>
<evidence type="ECO:0000256" key="1">
    <source>
        <dbReference type="ARBA" id="ARBA00007572"/>
    </source>
</evidence>
<gene>
    <name evidence="7" type="primary">ligD</name>
    <name evidence="7" type="ORF">I5M27_03465</name>
</gene>
<dbReference type="InterPro" id="IPR014146">
    <property type="entry name" value="LigD_ligase_dom"/>
</dbReference>
<evidence type="ECO:0000256" key="5">
    <source>
        <dbReference type="SAM" id="MobiDB-lite"/>
    </source>
</evidence>
<evidence type="ECO:0000256" key="2">
    <source>
        <dbReference type="ARBA" id="ARBA00012727"/>
    </source>
</evidence>
<comment type="catalytic activity">
    <reaction evidence="4">
        <text>ATP + (deoxyribonucleotide)n-3'-hydroxyl + 5'-phospho-(deoxyribonucleotide)m = (deoxyribonucleotide)n+m + AMP + diphosphate.</text>
        <dbReference type="EC" id="6.5.1.1"/>
    </reaction>
</comment>
<keyword evidence="8" id="KW-1185">Reference proteome</keyword>
<dbReference type="SUPFAM" id="SSF50249">
    <property type="entry name" value="Nucleic acid-binding proteins"/>
    <property type="match status" value="1"/>
</dbReference>
<feature type="compositionally biased region" description="Basic and acidic residues" evidence="5">
    <location>
        <begin position="7"/>
        <end position="16"/>
    </location>
</feature>
<protein>
    <recommendedName>
        <fullName evidence="2">DNA ligase (ATP)</fullName>
        <ecNumber evidence="2">6.5.1.1</ecNumber>
    </recommendedName>
</protein>
<evidence type="ECO:0000313" key="7">
    <source>
        <dbReference type="EMBL" id="MBK0402028.1"/>
    </source>
</evidence>
<dbReference type="EC" id="6.5.1.1" evidence="2"/>
<name>A0ABS1BXY7_9BACT</name>
<evidence type="ECO:0000313" key="8">
    <source>
        <dbReference type="Proteomes" id="UP000644147"/>
    </source>
</evidence>
<dbReference type="RefSeq" id="WP_200504623.1">
    <property type="nucleotide sequence ID" value="NZ_JAEHFX010000001.1"/>
</dbReference>
<dbReference type="GO" id="GO:0016874">
    <property type="term" value="F:ligase activity"/>
    <property type="evidence" value="ECO:0007669"/>
    <property type="project" value="UniProtKB-KW"/>
</dbReference>
<proteinExistence type="inferred from homology"/>
<dbReference type="EMBL" id="JAEHFX010000001">
    <property type="protein sequence ID" value="MBK0402028.1"/>
    <property type="molecule type" value="Genomic_DNA"/>
</dbReference>
<dbReference type="PROSITE" id="PS50160">
    <property type="entry name" value="DNA_LIGASE_A3"/>
    <property type="match status" value="1"/>
</dbReference>
<dbReference type="CDD" id="cd07971">
    <property type="entry name" value="OBF_DNA_ligase_LigD"/>
    <property type="match status" value="1"/>
</dbReference>